<gene>
    <name evidence="2" type="ORF">E1267_21315</name>
</gene>
<dbReference type="Proteomes" id="UP000295157">
    <property type="component" value="Unassembled WGS sequence"/>
</dbReference>
<dbReference type="PROSITE" id="PS50801">
    <property type="entry name" value="STAS"/>
    <property type="match status" value="1"/>
</dbReference>
<feature type="domain" description="STAS" evidence="1">
    <location>
        <begin position="137"/>
        <end position="196"/>
    </location>
</feature>
<dbReference type="OrthoDB" id="3543364at2"/>
<dbReference type="SUPFAM" id="SSF52091">
    <property type="entry name" value="SpoIIaa-like"/>
    <property type="match status" value="1"/>
</dbReference>
<organism evidence="2 3">
    <name type="scientific">Nonomuraea longispora</name>
    <dbReference type="NCBI Taxonomy" id="1848320"/>
    <lineage>
        <taxon>Bacteria</taxon>
        <taxon>Bacillati</taxon>
        <taxon>Actinomycetota</taxon>
        <taxon>Actinomycetes</taxon>
        <taxon>Streptosporangiales</taxon>
        <taxon>Streptosporangiaceae</taxon>
        <taxon>Nonomuraea</taxon>
    </lineage>
</organism>
<dbReference type="EMBL" id="SMJZ01000080">
    <property type="protein sequence ID" value="TDC04863.1"/>
    <property type="molecule type" value="Genomic_DNA"/>
</dbReference>
<protein>
    <submittedName>
        <fullName evidence="2">Anti-sigma factor antagonist</fullName>
    </submittedName>
</protein>
<evidence type="ECO:0000313" key="3">
    <source>
        <dbReference type="Proteomes" id="UP000295157"/>
    </source>
</evidence>
<dbReference type="InterPro" id="IPR036513">
    <property type="entry name" value="STAS_dom_sf"/>
</dbReference>
<reference evidence="2 3" key="1">
    <citation type="submission" date="2019-02" db="EMBL/GenBank/DDBJ databases">
        <title>Draft genome sequences of novel Actinobacteria.</title>
        <authorList>
            <person name="Sahin N."/>
            <person name="Ay H."/>
            <person name="Saygin H."/>
        </authorList>
    </citation>
    <scope>NUCLEOTIDE SEQUENCE [LARGE SCALE GENOMIC DNA]</scope>
    <source>
        <strain evidence="2 3">KC201</strain>
    </source>
</reference>
<dbReference type="Gene3D" id="3.30.750.24">
    <property type="entry name" value="STAS domain"/>
    <property type="match status" value="1"/>
</dbReference>
<proteinExistence type="predicted"/>
<dbReference type="CDD" id="cd07043">
    <property type="entry name" value="STAS_anti-anti-sigma_factors"/>
    <property type="match status" value="1"/>
</dbReference>
<comment type="caution">
    <text evidence="2">The sequence shown here is derived from an EMBL/GenBank/DDBJ whole genome shotgun (WGS) entry which is preliminary data.</text>
</comment>
<dbReference type="Pfam" id="PF13466">
    <property type="entry name" value="STAS_2"/>
    <property type="match status" value="1"/>
</dbReference>
<name>A0A4R4NBN5_9ACTN</name>
<keyword evidence="3" id="KW-1185">Reference proteome</keyword>
<accession>A0A4R4NBN5</accession>
<sequence length="235" mass="25355">MAAVPAYALTWGHAGSHEAVAAPYRRQAPGRRGARRTLAHLVASGRAGPSCPQPARARPACPESVNRHNITAIRCFYIDIYIAPQTSCSLGSGQPPDVPGGHTLQGAFRHTTPEFVLGGAGSVSGVEELLLYQDEQLSIVVRRAPGAPDVSLVGEIDATNSSAVAGALARCRRGSYVVVDTGELTFIDVSGLRVLVMPTLPPAQRWIRLHNVTPYQQRLMRMMGWYYQPRIHVPT</sequence>
<dbReference type="InterPro" id="IPR058548">
    <property type="entry name" value="MlaB-like_STAS"/>
</dbReference>
<evidence type="ECO:0000313" key="2">
    <source>
        <dbReference type="EMBL" id="TDC04863.1"/>
    </source>
</evidence>
<evidence type="ECO:0000259" key="1">
    <source>
        <dbReference type="PROSITE" id="PS50801"/>
    </source>
</evidence>
<dbReference type="AlphaFoldDB" id="A0A4R4NBN5"/>
<dbReference type="InterPro" id="IPR002645">
    <property type="entry name" value="STAS_dom"/>
</dbReference>